<feature type="transmembrane region" description="Helical" evidence="1">
    <location>
        <begin position="53"/>
        <end position="73"/>
    </location>
</feature>
<accession>A0A1C6VHM4</accession>
<dbReference type="GO" id="GO:0080120">
    <property type="term" value="P:CAAX-box protein maturation"/>
    <property type="evidence" value="ECO:0007669"/>
    <property type="project" value="UniProtKB-ARBA"/>
</dbReference>
<protein>
    <submittedName>
        <fullName evidence="3">CAAX protease self-immunity</fullName>
    </submittedName>
</protein>
<gene>
    <name evidence="3" type="ORF">GA0070617_5884</name>
</gene>
<feature type="transmembrane region" description="Helical" evidence="1">
    <location>
        <begin position="143"/>
        <end position="169"/>
    </location>
</feature>
<feature type="transmembrane region" description="Helical" evidence="1">
    <location>
        <begin position="238"/>
        <end position="256"/>
    </location>
</feature>
<keyword evidence="1" id="KW-0812">Transmembrane</keyword>
<keyword evidence="3" id="KW-0378">Hydrolase</keyword>
<feature type="transmembrane region" description="Helical" evidence="1">
    <location>
        <begin position="214"/>
        <end position="232"/>
    </location>
</feature>
<evidence type="ECO:0000313" key="3">
    <source>
        <dbReference type="EMBL" id="SCL65846.1"/>
    </source>
</evidence>
<dbReference type="STRING" id="683228.GA0070617_5884"/>
<evidence type="ECO:0000259" key="2">
    <source>
        <dbReference type="Pfam" id="PF02517"/>
    </source>
</evidence>
<dbReference type="Proteomes" id="UP000198937">
    <property type="component" value="Unassembled WGS sequence"/>
</dbReference>
<feature type="transmembrane region" description="Helical" evidence="1">
    <location>
        <begin position="100"/>
        <end position="122"/>
    </location>
</feature>
<name>A0A1C6VHM4_9ACTN</name>
<keyword evidence="3" id="KW-0645">Protease</keyword>
<evidence type="ECO:0000256" key="1">
    <source>
        <dbReference type="SAM" id="Phobius"/>
    </source>
</evidence>
<feature type="transmembrane region" description="Helical" evidence="1">
    <location>
        <begin position="181"/>
        <end position="207"/>
    </location>
</feature>
<evidence type="ECO:0000313" key="4">
    <source>
        <dbReference type="Proteomes" id="UP000198937"/>
    </source>
</evidence>
<dbReference type="GO" id="GO:0006508">
    <property type="term" value="P:proteolysis"/>
    <property type="evidence" value="ECO:0007669"/>
    <property type="project" value="UniProtKB-KW"/>
</dbReference>
<dbReference type="AlphaFoldDB" id="A0A1C6VHM4"/>
<feature type="transmembrane region" description="Helical" evidence="1">
    <location>
        <begin position="263"/>
        <end position="282"/>
    </location>
</feature>
<dbReference type="EMBL" id="FMIA01000002">
    <property type="protein sequence ID" value="SCL65846.1"/>
    <property type="molecule type" value="Genomic_DNA"/>
</dbReference>
<keyword evidence="1" id="KW-1133">Transmembrane helix</keyword>
<proteinExistence type="predicted"/>
<dbReference type="Pfam" id="PF02517">
    <property type="entry name" value="Rce1-like"/>
    <property type="match status" value="1"/>
</dbReference>
<sequence length="290" mass="31316">MCDRLILPLSWALSGVRSRVGWCGLRRAVGHSGAVTVELNRQASRRTLGTETLLVLGLSLGQSAVYATVSIVAKLTAEGGLSNQTASLNTSQSARPYLDLTYQLLGIAFALLPVLLAVHLVNRDPGDAVRTLGLDGRRPASDLARGVGLTALIGLPGLALFWVAAQLGLNASLVPAALPDYWWAVPVLILAALKNAILEEVIVVGYLVTRLRQLGWRVGVIIATSAVLRGSYHLYQGFGAFVGNVVMGIVFGYFFLRTRRVMPLIVAHTLLDIFAFVGYALLPREWFDWL</sequence>
<organism evidence="3 4">
    <name type="scientific">Micromonospora yangpuensis</name>
    <dbReference type="NCBI Taxonomy" id="683228"/>
    <lineage>
        <taxon>Bacteria</taxon>
        <taxon>Bacillati</taxon>
        <taxon>Actinomycetota</taxon>
        <taxon>Actinomycetes</taxon>
        <taxon>Micromonosporales</taxon>
        <taxon>Micromonosporaceae</taxon>
        <taxon>Micromonospora</taxon>
    </lineage>
</organism>
<reference evidence="3 4" key="1">
    <citation type="submission" date="2016-06" db="EMBL/GenBank/DDBJ databases">
        <authorList>
            <person name="Kjaerup R.B."/>
            <person name="Dalgaard T.S."/>
            <person name="Juul-Madsen H.R."/>
        </authorList>
    </citation>
    <scope>NUCLEOTIDE SEQUENCE [LARGE SCALE GENOMIC DNA]</scope>
    <source>
        <strain evidence="3 4">DSM 45577</strain>
    </source>
</reference>
<keyword evidence="1" id="KW-0472">Membrane</keyword>
<dbReference type="InterPro" id="IPR003675">
    <property type="entry name" value="Rce1/LyrA-like_dom"/>
</dbReference>
<feature type="domain" description="CAAX prenyl protease 2/Lysostaphin resistance protein A-like" evidence="2">
    <location>
        <begin position="182"/>
        <end position="273"/>
    </location>
</feature>
<keyword evidence="4" id="KW-1185">Reference proteome</keyword>
<dbReference type="GO" id="GO:0004175">
    <property type="term" value="F:endopeptidase activity"/>
    <property type="evidence" value="ECO:0007669"/>
    <property type="project" value="UniProtKB-ARBA"/>
</dbReference>